<name>A0AC11DN55_SHEEP</name>
<reference evidence="1" key="2">
    <citation type="submission" date="2025-08" db="UniProtKB">
        <authorList>
            <consortium name="Ensembl"/>
        </authorList>
    </citation>
    <scope>IDENTIFICATION</scope>
</reference>
<evidence type="ECO:0000313" key="1">
    <source>
        <dbReference type="Ensembl" id="ENSOARP00020045834.1"/>
    </source>
</evidence>
<reference evidence="1" key="1">
    <citation type="submission" date="2020-11" db="EMBL/GenBank/DDBJ databases">
        <authorList>
            <person name="Davenport K.M."/>
            <person name="Bickhart D.M."/>
            <person name="Smith T.P.L."/>
            <person name="Murdoch B.M."/>
            <person name="Rosen B.D."/>
        </authorList>
    </citation>
    <scope>NUCLEOTIDE SEQUENCE [LARGE SCALE GENOMIC DNA]</scope>
    <source>
        <strain evidence="1">OAR_USU_Benz2616</strain>
    </source>
</reference>
<sequence>MMAAAWMDPARLSVTFDDVAVTFTQEEWGHLEPAQRTLYREVMLENCGLLVSLGCPVPRPELIYQLEHGQELWTVKRDLSRSTCPGTLWRRQWHPTPAPGKSYGWRSLVPVTYEDVAVTFTQEEWGHLGPVQRMLYWEVMLETCRLLVSLGCPLPEPELISPAEPGPESQTSRRGPTPGSCSGDNTKPEAPQPAPSPPASSEEVSPQKRPTQRASGHSQLGHTKDGDGPLEMQEGPVRPGTGPQGKELPGKVNPDHHGLGTDDCLPSRTAQQRVPPGDFLYEQKSRGLVQGPLTHEGNFPCKCGECGKAFNTHGFLVRDEQLHSGVKPYGCTEYGRAFSKSAYLLRHHLIPTRQRPYECSECGKAFHRRSQLTAHQWIHTGEKPYECSECGKAFHRRSQLTTHQLIHTREKPYECSECGMGFCDSTRLMKHSVIHTGEKPYKCLECGKAFYRKSYLKEHQRVHTGEKPYVCPECGRAFIYCSTFILHKRAHTGEKPYVCKECGKAFSSRSSLNRHFTIHSEEKPYKCTDCGKAFNRRSYLSSHQRIHGGEKPYKCVECGKAFWWSSSLVRHAVIHTGEKPCECSECGKAFSRSSSLTQHQRVHTEGRPVSVTDGGGDSAHLCRSTFRVEPLRTLSGERLLRVTPAANAKSLQSCPTLCDPIDSSPLGSSVPGILQARKLEWVAISFSNA</sequence>
<dbReference type="Ensembl" id="ENSOART00020076378.1">
    <property type="protein sequence ID" value="ENSOARP00020045834.1"/>
    <property type="gene ID" value="ENSOARG00020007353.2"/>
</dbReference>
<protein>
    <submittedName>
        <fullName evidence="1">Uncharacterized protein</fullName>
    </submittedName>
</protein>
<gene>
    <name evidence="1" type="primary">LOC101104520</name>
</gene>
<accession>A0AC11DN55</accession>
<organism evidence="1">
    <name type="scientific">Ovis aries</name>
    <name type="common">Sheep</name>
    <dbReference type="NCBI Taxonomy" id="9940"/>
    <lineage>
        <taxon>Eukaryota</taxon>
        <taxon>Metazoa</taxon>
        <taxon>Chordata</taxon>
        <taxon>Craniata</taxon>
        <taxon>Vertebrata</taxon>
        <taxon>Euteleostomi</taxon>
        <taxon>Mammalia</taxon>
        <taxon>Eutheria</taxon>
        <taxon>Laurasiatheria</taxon>
        <taxon>Artiodactyla</taxon>
        <taxon>Ruminantia</taxon>
        <taxon>Pecora</taxon>
        <taxon>Bovidae</taxon>
        <taxon>Caprinae</taxon>
        <taxon>Ovis</taxon>
    </lineage>
</organism>
<proteinExistence type="predicted"/>
<reference evidence="1" key="3">
    <citation type="submission" date="2025-09" db="UniProtKB">
        <authorList>
            <consortium name="Ensembl"/>
        </authorList>
    </citation>
    <scope>IDENTIFICATION</scope>
</reference>